<proteinExistence type="predicted"/>
<dbReference type="CDD" id="cd03143">
    <property type="entry name" value="A4_beta-galactosidase_middle_domain"/>
    <property type="match status" value="1"/>
</dbReference>
<evidence type="ECO:0000313" key="1">
    <source>
        <dbReference type="EMBL" id="RUP50197.1"/>
    </source>
</evidence>
<name>A0A433DH87_9FUNG</name>
<dbReference type="Gene3D" id="3.20.20.80">
    <property type="entry name" value="Glycosidases"/>
    <property type="match status" value="1"/>
</dbReference>
<reference evidence="1 2" key="1">
    <citation type="journal article" date="2018" name="New Phytol.">
        <title>Phylogenomics of Endogonaceae and evolution of mycorrhizas within Mucoromycota.</title>
        <authorList>
            <person name="Chang Y."/>
            <person name="Desiro A."/>
            <person name="Na H."/>
            <person name="Sandor L."/>
            <person name="Lipzen A."/>
            <person name="Clum A."/>
            <person name="Barry K."/>
            <person name="Grigoriev I.V."/>
            <person name="Martin F.M."/>
            <person name="Stajich J.E."/>
            <person name="Smith M.E."/>
            <person name="Bonito G."/>
            <person name="Spatafora J.W."/>
        </authorList>
    </citation>
    <scope>NUCLEOTIDE SEQUENCE [LARGE SCALE GENOMIC DNA]</scope>
    <source>
        <strain evidence="1 2">GMNB39</strain>
    </source>
</reference>
<dbReference type="InterPro" id="IPR029062">
    <property type="entry name" value="Class_I_gatase-like"/>
</dbReference>
<protein>
    <recommendedName>
        <fullName evidence="3">Alpha-L-fucosidase</fullName>
    </recommendedName>
</protein>
<dbReference type="SUPFAM" id="SSF51445">
    <property type="entry name" value="(Trans)glycosidases"/>
    <property type="match status" value="1"/>
</dbReference>
<sequence length="687" mass="77365">MRINQRPSIPFAKCRRQVHLDFHTGPACEKVGRDFDKKTFAQTIKNAHINSMTVFAKCHHGFSYYPTKFGKMHPHLDFDLLGAQIKALHSVGARAPIYLTMNWDDYAGEIHSEWVVVEKSGTAKIRPPLTAMSPQNGPLGWTHVDVLTGYGEYLVSQVREILDMYGDAVDGFFFDICTPQTNYSAMSQARMRSEGVEIDNDWAVWEYARMKYYAYVKRLSDIVLKARPDASIFYNFSVNPTLNLMLPYQTHLEIESLPTGGWGYMGYPVMSRQARTTKYTFLGMTGRFHKAWGDFGGIKTSHQLEYEVGTIVAAGGLISVGDQLHPHGVLDPAVYALIGKCFGKIESLEPWLNDAVTEAEVALLAVGNMDPAGKDWDKYNSAHFSDLNGAAQMFLEKGVQFDVIEAATPIADKYKVLVLSDGSLISDDLRDRITEFIVRGGKLILSGTAVKNDIPAVPVRYVSPAPTTPSYLRLDTFLTRLPSSELSCDYDYVFYDTAHVVEPTTSTAESFGTLSQALFNRTWKHLTSHAHAPVGDSLGSPIVVRDPSVLYFAAPLLGSFMQHDYWCYRDIALAALEDWMPRRLIVPRAPGWMEFSLHTQVLDTCKRKVVHIVAYHPRRTWQSTPHVDQGWSVSGVGFRLLDVEGWGLPKRVYLAPEEEEMDFKMNEEYVDVELEKVEIHTVVVVEW</sequence>
<evidence type="ECO:0000313" key="2">
    <source>
        <dbReference type="Proteomes" id="UP000268093"/>
    </source>
</evidence>
<comment type="caution">
    <text evidence="1">The sequence shown here is derived from an EMBL/GenBank/DDBJ whole genome shotgun (WGS) entry which is preliminary data.</text>
</comment>
<dbReference type="InterPro" id="IPR017853">
    <property type="entry name" value="GH"/>
</dbReference>
<dbReference type="InterPro" id="IPR028212">
    <property type="entry name" value="GHL6"/>
</dbReference>
<dbReference type="EMBL" id="RBNI01001626">
    <property type="protein sequence ID" value="RUP50197.1"/>
    <property type="molecule type" value="Genomic_DNA"/>
</dbReference>
<dbReference type="Gene3D" id="3.40.50.880">
    <property type="match status" value="1"/>
</dbReference>
<dbReference type="Pfam" id="PF14871">
    <property type="entry name" value="GHL6"/>
    <property type="match status" value="1"/>
</dbReference>
<gene>
    <name evidence="1" type="ORF">BC936DRAFT_139996</name>
</gene>
<evidence type="ECO:0008006" key="3">
    <source>
        <dbReference type="Google" id="ProtNLM"/>
    </source>
</evidence>
<organism evidence="1 2">
    <name type="scientific">Jimgerdemannia flammicorona</name>
    <dbReference type="NCBI Taxonomy" id="994334"/>
    <lineage>
        <taxon>Eukaryota</taxon>
        <taxon>Fungi</taxon>
        <taxon>Fungi incertae sedis</taxon>
        <taxon>Mucoromycota</taxon>
        <taxon>Mucoromycotina</taxon>
        <taxon>Endogonomycetes</taxon>
        <taxon>Endogonales</taxon>
        <taxon>Endogonaceae</taxon>
        <taxon>Jimgerdemannia</taxon>
    </lineage>
</organism>
<dbReference type="OrthoDB" id="10297938at2759"/>
<accession>A0A433DH87</accession>
<dbReference type="AlphaFoldDB" id="A0A433DH87"/>
<keyword evidence="2" id="KW-1185">Reference proteome</keyword>
<dbReference type="Proteomes" id="UP000268093">
    <property type="component" value="Unassembled WGS sequence"/>
</dbReference>